<keyword evidence="11" id="KW-0407">Ion channel</keyword>
<dbReference type="Gene3D" id="3.40.50.2300">
    <property type="match status" value="2"/>
</dbReference>
<dbReference type="GO" id="GO:0038023">
    <property type="term" value="F:signaling receptor activity"/>
    <property type="evidence" value="ECO:0007669"/>
    <property type="project" value="InterPro"/>
</dbReference>
<feature type="binding site" evidence="12">
    <location>
        <position position="482"/>
    </location>
    <ligand>
        <name>L-glutamate</name>
        <dbReference type="ChEBI" id="CHEBI:29985"/>
    </ligand>
</feature>
<protein>
    <submittedName>
        <fullName evidence="18">Glutamate receptor, ionotropic kainate 2</fullName>
    </submittedName>
</protein>
<evidence type="ECO:0000256" key="14">
    <source>
        <dbReference type="PIRSR" id="PIRSR601508-3"/>
    </source>
</evidence>
<evidence type="ECO:0000256" key="3">
    <source>
        <dbReference type="ARBA" id="ARBA00022475"/>
    </source>
</evidence>
<dbReference type="PANTHER" id="PTHR18966">
    <property type="entry name" value="IONOTROPIC GLUTAMATE RECEPTOR"/>
    <property type="match status" value="1"/>
</dbReference>
<evidence type="ECO:0000256" key="15">
    <source>
        <dbReference type="SAM" id="Phobius"/>
    </source>
</evidence>
<feature type="domain" description="Ionotropic glutamate receptor L-glutamate and glycine-binding" evidence="17">
    <location>
        <begin position="405"/>
        <end position="466"/>
    </location>
</feature>
<accession>A0AAV4C1M0</accession>
<dbReference type="SUPFAM" id="SSF81324">
    <property type="entry name" value="Voltage-gated potassium channels"/>
    <property type="match status" value="1"/>
</dbReference>
<dbReference type="InterPro" id="IPR001320">
    <property type="entry name" value="Iontro_rcpt_C"/>
</dbReference>
<sequence length="839" mass="94134">MSSSLAVVISKTTADYNSNLVAIFDKVYKNLKVENGSRVEFKPIITTNVSHTMDTVCTTLESGVSILIDMSTPQLSNLLKSVCMIFGVTYVSVLDRSYYGFWDNGQESEIDVSVAPVSMQMLTIVADIARAEELNDIAIIYDDTFDIQNTPRRVLTNVAAQHVYVKLETNADLVEETVNTLESIGIKSFFIIAGRLNAEAFLTAYSKTSILNFSPNIFVLTKDSKLNCGQCRQMANVLLITARSKVDARRHFIDYMRNGIDNDAEVDNIKADEAMAFDIARLISLAVAKVSYDHGEFINIKGVDCQNPPDTLNSNNTQAQGVVSYMKQTNTSGVLGTFSWDETEGSIIYQMSLTVSRLRFSMGMLQNRVLVANWTEVDGLQKTAPMVTNTGRKNYRIVTVAGMPPFVYKYESANGTGQPMYDGYCIQMLQSLAEEMDFDYTIYDVETVGSMDEDGNWDGAIKELMEGKADIAVGPISVMAERENVIDFTVPYYDLVGLTILMKKPEFDYSLVKFLSVLDEEVWGCIIGAFVLFSGLISVFDKLSPFSYQNRKSESWQGVNGAEPRIFTLKEGIWFCMMSLTPQGGGETPRALSGRLIAATWWLFGFIIIATYTANLAAFLTVSRLETPIESLDDLSKQFKVQYAPENGSVAMTYFQRMAQIEYRFYEIWKNMSLDESLAAVERAKLAVWDYPVSDKYTKLWNTMKNSGFPDNAKAAVERVLEGNFAFISDATSNKYQTLINCDLWEVGEEFSRKPYALAVQEGSALRGELSNTILKLINRRVLEELKTYWWSRDEKECPKIEDESDGISIRNIGGVFLVIVIGAGLSLLTLAFEFYWYR</sequence>
<reference evidence="18 19" key="1">
    <citation type="journal article" date="2021" name="Elife">
        <title>Chloroplast acquisition without the gene transfer in kleptoplastic sea slugs, Plakobranchus ocellatus.</title>
        <authorList>
            <person name="Maeda T."/>
            <person name="Takahashi S."/>
            <person name="Yoshida T."/>
            <person name="Shimamura S."/>
            <person name="Takaki Y."/>
            <person name="Nagai Y."/>
            <person name="Toyoda A."/>
            <person name="Suzuki Y."/>
            <person name="Arimoto A."/>
            <person name="Ishii H."/>
            <person name="Satoh N."/>
            <person name="Nishiyama T."/>
            <person name="Hasebe M."/>
            <person name="Maruyama T."/>
            <person name="Minagawa J."/>
            <person name="Obokata J."/>
            <person name="Shigenobu S."/>
        </authorList>
    </citation>
    <scope>NUCLEOTIDE SEQUENCE [LARGE SCALE GENOMIC DNA]</scope>
</reference>
<dbReference type="SMART" id="SM00079">
    <property type="entry name" value="PBPe"/>
    <property type="match status" value="1"/>
</dbReference>
<evidence type="ECO:0000259" key="16">
    <source>
        <dbReference type="SMART" id="SM00079"/>
    </source>
</evidence>
<evidence type="ECO:0000256" key="1">
    <source>
        <dbReference type="ARBA" id="ARBA00004651"/>
    </source>
</evidence>
<keyword evidence="8 18" id="KW-0675">Receptor</keyword>
<dbReference type="GO" id="GO:0005886">
    <property type="term" value="C:plasma membrane"/>
    <property type="evidence" value="ECO:0007669"/>
    <property type="project" value="UniProtKB-SubCell"/>
</dbReference>
<evidence type="ECO:0000256" key="8">
    <source>
        <dbReference type="ARBA" id="ARBA00023170"/>
    </source>
</evidence>
<evidence type="ECO:0000256" key="6">
    <source>
        <dbReference type="ARBA" id="ARBA00023065"/>
    </source>
</evidence>
<evidence type="ECO:0000256" key="12">
    <source>
        <dbReference type="PIRSR" id="PIRSR601508-1"/>
    </source>
</evidence>
<proteinExistence type="predicted"/>
<comment type="caution">
    <text evidence="18">The sequence shown here is derived from an EMBL/GenBank/DDBJ whole genome shotgun (WGS) entry which is preliminary data.</text>
</comment>
<evidence type="ECO:0000256" key="11">
    <source>
        <dbReference type="ARBA" id="ARBA00023303"/>
    </source>
</evidence>
<evidence type="ECO:0000313" key="19">
    <source>
        <dbReference type="Proteomes" id="UP000735302"/>
    </source>
</evidence>
<dbReference type="EMBL" id="BLXT01005617">
    <property type="protein sequence ID" value="GFO24569.1"/>
    <property type="molecule type" value="Genomic_DNA"/>
</dbReference>
<feature type="disulfide bond" evidence="14">
    <location>
        <begin position="742"/>
        <end position="798"/>
    </location>
</feature>
<feature type="domain" description="Ionotropic glutamate receptor C-terminal" evidence="16">
    <location>
        <begin position="395"/>
        <end position="793"/>
    </location>
</feature>
<evidence type="ECO:0000256" key="5">
    <source>
        <dbReference type="ARBA" id="ARBA00022989"/>
    </source>
</evidence>
<dbReference type="Gene3D" id="1.10.287.70">
    <property type="match status" value="1"/>
</dbReference>
<feature type="binding site" evidence="12">
    <location>
        <position position="475"/>
    </location>
    <ligand>
        <name>L-glutamate</name>
        <dbReference type="ChEBI" id="CHEBI:29985"/>
    </ligand>
</feature>
<dbReference type="Proteomes" id="UP000735302">
    <property type="component" value="Unassembled WGS sequence"/>
</dbReference>
<keyword evidence="10" id="KW-1071">Ligand-gated ion channel</keyword>
<dbReference type="SMART" id="SM00918">
    <property type="entry name" value="Lig_chan-Glu_bd"/>
    <property type="match status" value="1"/>
</dbReference>
<dbReference type="FunFam" id="1.10.287.70:FF:000143">
    <property type="entry name" value="Probable glutamate receptor"/>
    <property type="match status" value="1"/>
</dbReference>
<feature type="site" description="Crucial to convey clamshell closure to channel opening" evidence="13">
    <location>
        <position position="629"/>
    </location>
</feature>
<evidence type="ECO:0000256" key="7">
    <source>
        <dbReference type="ARBA" id="ARBA00023136"/>
    </source>
</evidence>
<keyword evidence="4 15" id="KW-0812">Transmembrane</keyword>
<evidence type="ECO:0000256" key="10">
    <source>
        <dbReference type="ARBA" id="ARBA00023286"/>
    </source>
</evidence>
<organism evidence="18 19">
    <name type="scientific">Plakobranchus ocellatus</name>
    <dbReference type="NCBI Taxonomy" id="259542"/>
    <lineage>
        <taxon>Eukaryota</taxon>
        <taxon>Metazoa</taxon>
        <taxon>Spiralia</taxon>
        <taxon>Lophotrochozoa</taxon>
        <taxon>Mollusca</taxon>
        <taxon>Gastropoda</taxon>
        <taxon>Heterobranchia</taxon>
        <taxon>Euthyneura</taxon>
        <taxon>Panpulmonata</taxon>
        <taxon>Sacoglossa</taxon>
        <taxon>Placobranchoidea</taxon>
        <taxon>Plakobranchidae</taxon>
        <taxon>Plakobranchus</taxon>
    </lineage>
</organism>
<evidence type="ECO:0000256" key="9">
    <source>
        <dbReference type="ARBA" id="ARBA00023180"/>
    </source>
</evidence>
<keyword evidence="19" id="KW-1185">Reference proteome</keyword>
<keyword evidence="7 15" id="KW-0472">Membrane</keyword>
<dbReference type="Gene3D" id="3.40.190.10">
    <property type="entry name" value="Periplasmic binding protein-like II"/>
    <property type="match status" value="2"/>
</dbReference>
<keyword evidence="9" id="KW-0325">Glycoprotein</keyword>
<dbReference type="InterPro" id="IPR015683">
    <property type="entry name" value="Ionotropic_Glu_rcpt"/>
</dbReference>
<feature type="binding site" evidence="12">
    <location>
        <position position="477"/>
    </location>
    <ligand>
        <name>L-glutamate</name>
        <dbReference type="ChEBI" id="CHEBI:29985"/>
    </ligand>
</feature>
<feature type="transmembrane region" description="Helical" evidence="15">
    <location>
        <begin position="816"/>
        <end position="838"/>
    </location>
</feature>
<dbReference type="Pfam" id="PF00060">
    <property type="entry name" value="Lig_chan"/>
    <property type="match status" value="1"/>
</dbReference>
<dbReference type="SUPFAM" id="SSF53850">
    <property type="entry name" value="Periplasmic binding protein-like II"/>
    <property type="match status" value="1"/>
</dbReference>
<dbReference type="Pfam" id="PF10613">
    <property type="entry name" value="Lig_chan-Glu_bd"/>
    <property type="match status" value="1"/>
</dbReference>
<evidence type="ECO:0000256" key="2">
    <source>
        <dbReference type="ARBA" id="ARBA00022448"/>
    </source>
</evidence>
<evidence type="ECO:0000256" key="13">
    <source>
        <dbReference type="PIRSR" id="PIRSR601508-2"/>
    </source>
</evidence>
<dbReference type="PRINTS" id="PR00177">
    <property type="entry name" value="NMDARECEPTOR"/>
</dbReference>
<dbReference type="FunFam" id="3.40.190.10:FF:000024">
    <property type="entry name" value="Glutamate receptor, ionotropic, delta 1"/>
    <property type="match status" value="1"/>
</dbReference>
<comment type="subcellular location">
    <subcellularLocation>
        <location evidence="1">Cell membrane</location>
        <topology evidence="1">Multi-pass membrane protein</topology>
    </subcellularLocation>
</comment>
<feature type="disulfide bond" evidence="14">
    <location>
        <begin position="57"/>
        <end position="305"/>
    </location>
</feature>
<evidence type="ECO:0000259" key="17">
    <source>
        <dbReference type="SMART" id="SM00918"/>
    </source>
</evidence>
<keyword evidence="6" id="KW-0406">Ion transport</keyword>
<dbReference type="InterPro" id="IPR001508">
    <property type="entry name" value="Iono_Glu_rcpt_met"/>
</dbReference>
<dbReference type="CDD" id="cd13717">
    <property type="entry name" value="PBP2_iGluR_putative"/>
    <property type="match status" value="1"/>
</dbReference>
<dbReference type="GO" id="GO:0015276">
    <property type="term" value="F:ligand-gated monoatomic ion channel activity"/>
    <property type="evidence" value="ECO:0007669"/>
    <property type="project" value="InterPro"/>
</dbReference>
<evidence type="ECO:0000313" key="18">
    <source>
        <dbReference type="EMBL" id="GFO24569.1"/>
    </source>
</evidence>
<keyword evidence="5 15" id="KW-1133">Transmembrane helix</keyword>
<feature type="transmembrane region" description="Helical" evidence="15">
    <location>
        <begin position="599"/>
        <end position="622"/>
    </location>
</feature>
<keyword evidence="2" id="KW-0813">Transport</keyword>
<evidence type="ECO:0000256" key="4">
    <source>
        <dbReference type="ARBA" id="ARBA00022692"/>
    </source>
</evidence>
<keyword evidence="3" id="KW-1003">Cell membrane</keyword>
<keyword evidence="14" id="KW-1015">Disulfide bond</keyword>
<dbReference type="AlphaFoldDB" id="A0AAV4C1M0"/>
<dbReference type="InterPro" id="IPR019594">
    <property type="entry name" value="Glu/Gly-bd"/>
</dbReference>
<feature type="site" description="Interaction with the cone snail toxin Con-ikot-ikot" evidence="13">
    <location>
        <position position="776"/>
    </location>
</feature>
<feature type="binding site" evidence="12">
    <location>
        <position position="730"/>
    </location>
    <ligand>
        <name>L-glutamate</name>
        <dbReference type="ChEBI" id="CHEBI:29985"/>
    </ligand>
</feature>
<name>A0AAV4C1M0_9GAST</name>
<gene>
    <name evidence="18" type="ORF">PoB_005107400</name>
</gene>